<protein>
    <submittedName>
        <fullName evidence="4">Acetyl esterase/lipase</fullName>
    </submittedName>
</protein>
<dbReference type="PROSITE" id="PS51257">
    <property type="entry name" value="PROKAR_LIPOPROTEIN"/>
    <property type="match status" value="1"/>
</dbReference>
<gene>
    <name evidence="4" type="ORF">SAMN05216203_2299</name>
</gene>
<dbReference type="GO" id="GO:0016787">
    <property type="term" value="F:hydrolase activity"/>
    <property type="evidence" value="ECO:0007669"/>
    <property type="project" value="UniProtKB-KW"/>
</dbReference>
<dbReference type="OrthoDB" id="9771666at2"/>
<dbReference type="Gene3D" id="3.40.50.1820">
    <property type="entry name" value="alpha/beta hydrolase"/>
    <property type="match status" value="1"/>
</dbReference>
<sequence length="291" mass="32234">MKLPSWLSALGLVALTGCTSHLNAPEQAAQPKHTGFEERLNIRYSPEDWPEALQADLYLARTGEPGPAVLVVHGGGWQRRSRDDMTGVARNLARHGFTAMNIDYRFAPEHRFPAQLRDLQQALTWLREHHDDLGIDPDRIAGLGYSSGGHLVSLLGAVTSSGHPDQAPWAPDQKGLVAVVAGGLPADLRTFGSGRLLRQLLGGTQDKFPQRYERASPAAWVTPAMPPHFLFHGTWDQLVPVEQSKDFHQQLRAAGVPSELYLMHGHGHFSTFLFRGVAMDEAIRFLERHTR</sequence>
<dbReference type="InterPro" id="IPR029058">
    <property type="entry name" value="AB_hydrolase_fold"/>
</dbReference>
<keyword evidence="2" id="KW-0732">Signal</keyword>
<dbReference type="PANTHER" id="PTHR48081">
    <property type="entry name" value="AB HYDROLASE SUPERFAMILY PROTEIN C4A8.06C"/>
    <property type="match status" value="1"/>
</dbReference>
<evidence type="ECO:0000259" key="3">
    <source>
        <dbReference type="Pfam" id="PF20434"/>
    </source>
</evidence>
<name>A0A1I6IH78_9GAMM</name>
<dbReference type="Proteomes" id="UP000198644">
    <property type="component" value="Unassembled WGS sequence"/>
</dbReference>
<proteinExistence type="predicted"/>
<feature type="signal peptide" evidence="2">
    <location>
        <begin position="1"/>
        <end position="24"/>
    </location>
</feature>
<dbReference type="Pfam" id="PF20434">
    <property type="entry name" value="BD-FAE"/>
    <property type="match status" value="1"/>
</dbReference>
<dbReference type="EMBL" id="FOYW01000001">
    <property type="protein sequence ID" value="SFR66009.1"/>
    <property type="molecule type" value="Genomic_DNA"/>
</dbReference>
<keyword evidence="5" id="KW-1185">Reference proteome</keyword>
<dbReference type="InterPro" id="IPR049492">
    <property type="entry name" value="BD-FAE-like_dom"/>
</dbReference>
<dbReference type="SUPFAM" id="SSF53474">
    <property type="entry name" value="alpha/beta-Hydrolases"/>
    <property type="match status" value="1"/>
</dbReference>
<dbReference type="AlphaFoldDB" id="A0A1I6IH78"/>
<dbReference type="STRING" id="650891.SAMN05216203_2299"/>
<dbReference type="RefSeq" id="WP_092012388.1">
    <property type="nucleotide sequence ID" value="NZ_FOYW01000001.1"/>
</dbReference>
<keyword evidence="1" id="KW-0378">Hydrolase</keyword>
<dbReference type="InterPro" id="IPR050300">
    <property type="entry name" value="GDXG_lipolytic_enzyme"/>
</dbReference>
<evidence type="ECO:0000313" key="5">
    <source>
        <dbReference type="Proteomes" id="UP000198644"/>
    </source>
</evidence>
<feature type="domain" description="BD-FAE-like" evidence="3">
    <location>
        <begin position="56"/>
        <end position="251"/>
    </location>
</feature>
<evidence type="ECO:0000256" key="1">
    <source>
        <dbReference type="ARBA" id="ARBA00022801"/>
    </source>
</evidence>
<dbReference type="PANTHER" id="PTHR48081:SF13">
    <property type="entry name" value="ALPHA_BETA HYDROLASE"/>
    <property type="match status" value="1"/>
</dbReference>
<evidence type="ECO:0000256" key="2">
    <source>
        <dbReference type="SAM" id="SignalP"/>
    </source>
</evidence>
<reference evidence="5" key="1">
    <citation type="submission" date="2016-10" db="EMBL/GenBank/DDBJ databases">
        <authorList>
            <person name="Varghese N."/>
            <person name="Submissions S."/>
        </authorList>
    </citation>
    <scope>NUCLEOTIDE SEQUENCE [LARGE SCALE GENOMIC DNA]</scope>
    <source>
        <strain evidence="5">CGMCC 1.9167</strain>
    </source>
</reference>
<organism evidence="4 5">
    <name type="scientific">Marinobacter daqiaonensis</name>
    <dbReference type="NCBI Taxonomy" id="650891"/>
    <lineage>
        <taxon>Bacteria</taxon>
        <taxon>Pseudomonadati</taxon>
        <taxon>Pseudomonadota</taxon>
        <taxon>Gammaproteobacteria</taxon>
        <taxon>Pseudomonadales</taxon>
        <taxon>Marinobacteraceae</taxon>
        <taxon>Marinobacter</taxon>
    </lineage>
</organism>
<accession>A0A1I6IH78</accession>
<feature type="chain" id="PRO_5011527636" evidence="2">
    <location>
        <begin position="25"/>
        <end position="291"/>
    </location>
</feature>
<evidence type="ECO:0000313" key="4">
    <source>
        <dbReference type="EMBL" id="SFR66009.1"/>
    </source>
</evidence>